<dbReference type="Pfam" id="PF04614">
    <property type="entry name" value="Pex19"/>
    <property type="match status" value="1"/>
</dbReference>
<name>T1GYH2_MEGSC</name>
<dbReference type="EMBL" id="CAQQ02003564">
    <property type="status" value="NOT_ANNOTATED_CDS"/>
    <property type="molecule type" value="Genomic_DNA"/>
</dbReference>
<proteinExistence type="inferred from homology"/>
<evidence type="ECO:0000256" key="1">
    <source>
        <dbReference type="ARBA" id="ARBA00006326"/>
    </source>
</evidence>
<comment type="similarity">
    <text evidence="1">Belongs to the peroxin-19 family.</text>
</comment>
<keyword evidence="4" id="KW-1185">Reference proteome</keyword>
<reference evidence="4" key="1">
    <citation type="submission" date="2013-02" db="EMBL/GenBank/DDBJ databases">
        <authorList>
            <person name="Hughes D."/>
        </authorList>
    </citation>
    <scope>NUCLEOTIDE SEQUENCE</scope>
    <source>
        <strain>Durham</strain>
        <strain evidence="4">NC isolate 2 -- Noor lab</strain>
    </source>
</reference>
<organism evidence="3 4">
    <name type="scientific">Megaselia scalaris</name>
    <name type="common">Humpbacked fly</name>
    <name type="synonym">Phora scalaris</name>
    <dbReference type="NCBI Taxonomy" id="36166"/>
    <lineage>
        <taxon>Eukaryota</taxon>
        <taxon>Metazoa</taxon>
        <taxon>Ecdysozoa</taxon>
        <taxon>Arthropoda</taxon>
        <taxon>Hexapoda</taxon>
        <taxon>Insecta</taxon>
        <taxon>Pterygota</taxon>
        <taxon>Neoptera</taxon>
        <taxon>Endopterygota</taxon>
        <taxon>Diptera</taxon>
        <taxon>Brachycera</taxon>
        <taxon>Muscomorpha</taxon>
        <taxon>Platypezoidea</taxon>
        <taxon>Phoridae</taxon>
        <taxon>Megaseliini</taxon>
        <taxon>Megaselia</taxon>
    </lineage>
</organism>
<dbReference type="GO" id="GO:0033328">
    <property type="term" value="F:peroxisome membrane targeting sequence binding"/>
    <property type="evidence" value="ECO:0007669"/>
    <property type="project" value="TreeGrafter"/>
</dbReference>
<protein>
    <recommendedName>
        <fullName evidence="2">Peroxin-19</fullName>
    </recommendedName>
</protein>
<sequence>MNKVFGGSAEAPAESQPLSDEQFALGFQKMAEAAAMALQGQTNITDEGQKFSASISEALKGLQQGVENIQAPISEDDVANMFSNLNMAEAGAGEEGNNPFLPFMEGMMQSLLSAEILLPSIKELLDKYPSYLAENGDKISAEDKERFENQHELFKVIR</sequence>
<dbReference type="EnsemblMetazoa" id="MESCA008899-RA">
    <property type="protein sequence ID" value="MESCA008899-PA"/>
    <property type="gene ID" value="MESCA008899"/>
</dbReference>
<dbReference type="GO" id="GO:0045046">
    <property type="term" value="P:protein import into peroxisome membrane"/>
    <property type="evidence" value="ECO:0007669"/>
    <property type="project" value="TreeGrafter"/>
</dbReference>
<dbReference type="InterPro" id="IPR006708">
    <property type="entry name" value="Pex19"/>
</dbReference>
<dbReference type="Gene3D" id="1.20.120.900">
    <property type="entry name" value="Pex19, mPTS binding domain"/>
    <property type="match status" value="1"/>
</dbReference>
<dbReference type="GO" id="GO:0005778">
    <property type="term" value="C:peroxisomal membrane"/>
    <property type="evidence" value="ECO:0007669"/>
    <property type="project" value="TreeGrafter"/>
</dbReference>
<dbReference type="HOGENOM" id="CLU_1671336_0_0_1"/>
<dbReference type="PANTHER" id="PTHR12774">
    <property type="entry name" value="PEROXISOMAL BIOGENESIS FACTOR 19"/>
    <property type="match status" value="1"/>
</dbReference>
<dbReference type="PANTHER" id="PTHR12774:SF2">
    <property type="entry name" value="PEROXISOMAL BIOGENESIS FACTOR 19"/>
    <property type="match status" value="1"/>
</dbReference>
<evidence type="ECO:0000313" key="4">
    <source>
        <dbReference type="Proteomes" id="UP000015102"/>
    </source>
</evidence>
<dbReference type="InterPro" id="IPR038322">
    <property type="entry name" value="Pex19_C_sf"/>
</dbReference>
<evidence type="ECO:0000313" key="3">
    <source>
        <dbReference type="EnsemblMetazoa" id="MESCA008899-PA"/>
    </source>
</evidence>
<evidence type="ECO:0000256" key="2">
    <source>
        <dbReference type="ARBA" id="ARBA00029688"/>
    </source>
</evidence>
<dbReference type="STRING" id="36166.T1GYH2"/>
<dbReference type="AlphaFoldDB" id="T1GYH2"/>
<reference evidence="3" key="2">
    <citation type="submission" date="2015-06" db="UniProtKB">
        <authorList>
            <consortium name="EnsemblMetazoa"/>
        </authorList>
    </citation>
    <scope>IDENTIFICATION</scope>
</reference>
<dbReference type="Proteomes" id="UP000015102">
    <property type="component" value="Unassembled WGS sequence"/>
</dbReference>
<accession>T1GYH2</accession>